<dbReference type="InterPro" id="IPR016186">
    <property type="entry name" value="C-type_lectin-like/link_sf"/>
</dbReference>
<dbReference type="PROSITE" id="PS50041">
    <property type="entry name" value="C_TYPE_LECTIN_2"/>
    <property type="match status" value="1"/>
</dbReference>
<keyword evidence="1" id="KW-0812">Transmembrane</keyword>
<feature type="transmembrane region" description="Helical" evidence="1">
    <location>
        <begin position="12"/>
        <end position="34"/>
    </location>
</feature>
<gene>
    <name evidence="3" type="primary">SWPV2-293</name>
</gene>
<evidence type="ECO:0000256" key="1">
    <source>
        <dbReference type="SAM" id="Phobius"/>
    </source>
</evidence>
<dbReference type="SUPFAM" id="SSF56436">
    <property type="entry name" value="C-type lectin-like"/>
    <property type="match status" value="1"/>
</dbReference>
<organism evidence="3">
    <name type="scientific">Shearwaterpox virus</name>
    <dbReference type="NCBI Taxonomy" id="1974596"/>
    <lineage>
        <taxon>Viruses</taxon>
        <taxon>Varidnaviria</taxon>
        <taxon>Bamfordvirae</taxon>
        <taxon>Nucleocytoviricota</taxon>
        <taxon>Pokkesviricetes</taxon>
        <taxon>Chitovirales</taxon>
        <taxon>Poxviridae</taxon>
        <taxon>Chordopoxvirinae</taxon>
        <taxon>Avipoxvirus</taxon>
        <taxon>Avipoxvirus canarypox</taxon>
        <taxon>Canarypox virus</taxon>
    </lineage>
</organism>
<dbReference type="InterPro" id="IPR016187">
    <property type="entry name" value="CTDL_fold"/>
</dbReference>
<protein>
    <submittedName>
        <fullName evidence="3">SWPV2-ORF293</fullName>
    </submittedName>
</protein>
<reference evidence="3" key="1">
    <citation type="journal article" date="2017" name="BMC Genomics">
        <title>Genomic characterization of two novel pathogenic avipoxviruses isolated from pacific shearwaters (Ardenna spp.).</title>
        <authorList>
            <person name="Sarker S."/>
            <person name="Das S."/>
            <person name="Lavers J.L."/>
            <person name="Hutton I."/>
            <person name="Helbig K."/>
            <person name="Imbery J."/>
            <person name="Upton C."/>
            <person name="Raidal S.R."/>
        </authorList>
    </citation>
    <scope>NUCLEOTIDE SEQUENCE [LARGE SCALE GENOMIC DNA]</scope>
    <source>
        <strain evidence="3">SWPV-2</strain>
    </source>
</reference>
<dbReference type="Proteomes" id="UP000319767">
    <property type="component" value="Segment"/>
</dbReference>
<dbReference type="PANTHER" id="PTHR45710">
    <property type="entry name" value="C-TYPE LECTIN DOMAIN-CONTAINING PROTEIN 180"/>
    <property type="match status" value="1"/>
</dbReference>
<name>A0A1V0QGP4_CNPV</name>
<accession>A0A1V0QGP4</accession>
<dbReference type="InterPro" id="IPR050828">
    <property type="entry name" value="C-type_lectin/matrix_domain"/>
</dbReference>
<dbReference type="PANTHER" id="PTHR45710:SF15">
    <property type="entry name" value="C-TYPE LECTIN DOMAIN FAMILY 2 MEMBER B"/>
    <property type="match status" value="1"/>
</dbReference>
<proteinExistence type="predicted"/>
<sequence length="154" mass="17571">MEENKCNKVTVCWILVPCSSIIIALSILVIIFSIKPPPHDLSKFSCPNDWIGYNKKCYYFSNTTDNKYSASEKCKDMNAELAHVKDVNELNFMLRYKGLDDYWVVIETNDKFVSDDVTGTKGSNNCVFLKDKTISSSLCNVTKKWICSFVLPIE</sequence>
<dbReference type="EMBL" id="KX857215">
    <property type="protein sequence ID" value="ARE67545.1"/>
    <property type="molecule type" value="Genomic_DNA"/>
</dbReference>
<dbReference type="Pfam" id="PF05473">
    <property type="entry name" value="UL45"/>
    <property type="match status" value="1"/>
</dbReference>
<dbReference type="Gene3D" id="3.10.100.10">
    <property type="entry name" value="Mannose-Binding Protein A, subunit A"/>
    <property type="match status" value="1"/>
</dbReference>
<dbReference type="InterPro" id="IPR001304">
    <property type="entry name" value="C-type_lectin-like"/>
</dbReference>
<keyword evidence="1" id="KW-1133">Transmembrane helix</keyword>
<evidence type="ECO:0000259" key="2">
    <source>
        <dbReference type="PROSITE" id="PS50041"/>
    </source>
</evidence>
<feature type="domain" description="C-type lectin" evidence="2">
    <location>
        <begin position="53"/>
        <end position="148"/>
    </location>
</feature>
<keyword evidence="1" id="KW-0472">Membrane</keyword>
<evidence type="ECO:0000313" key="3">
    <source>
        <dbReference type="EMBL" id="ARE67545.1"/>
    </source>
</evidence>
<dbReference type="SMART" id="SM00034">
    <property type="entry name" value="CLECT"/>
    <property type="match status" value="1"/>
</dbReference>